<gene>
    <name evidence="1" type="ORF">S01H1_04352</name>
</gene>
<accession>X0SS98</accession>
<reference evidence="1" key="1">
    <citation type="journal article" date="2014" name="Front. Microbiol.">
        <title>High frequency of phylogenetically diverse reductive dehalogenase-homologous genes in deep subseafloor sedimentary metagenomes.</title>
        <authorList>
            <person name="Kawai M."/>
            <person name="Futagami T."/>
            <person name="Toyoda A."/>
            <person name="Takaki Y."/>
            <person name="Nishi S."/>
            <person name="Hori S."/>
            <person name="Arai W."/>
            <person name="Tsubouchi T."/>
            <person name="Morono Y."/>
            <person name="Uchiyama I."/>
            <person name="Ito T."/>
            <person name="Fujiyama A."/>
            <person name="Inagaki F."/>
            <person name="Takami H."/>
        </authorList>
    </citation>
    <scope>NUCLEOTIDE SEQUENCE</scope>
    <source>
        <strain evidence="1">Expedition CK06-06</strain>
    </source>
</reference>
<dbReference type="AlphaFoldDB" id="X0SS98"/>
<name>X0SS98_9ZZZZ</name>
<organism evidence="1">
    <name type="scientific">marine sediment metagenome</name>
    <dbReference type="NCBI Taxonomy" id="412755"/>
    <lineage>
        <taxon>unclassified sequences</taxon>
        <taxon>metagenomes</taxon>
        <taxon>ecological metagenomes</taxon>
    </lineage>
</organism>
<feature type="non-terminal residue" evidence="1">
    <location>
        <position position="106"/>
    </location>
</feature>
<protein>
    <submittedName>
        <fullName evidence="1">Uncharacterized protein</fullName>
    </submittedName>
</protein>
<dbReference type="EMBL" id="BARS01002303">
    <property type="protein sequence ID" value="GAF83973.1"/>
    <property type="molecule type" value="Genomic_DNA"/>
</dbReference>
<sequence>MRLRLRLTPRLTVTFALFAVALVAALATFAYFRARAALQEATLAALAMHTAEESHHLDHWIGEGKRSVAAIASSTAVREEVDLLLASREPAASQVSHDRLVQELRP</sequence>
<proteinExistence type="predicted"/>
<comment type="caution">
    <text evidence="1">The sequence shown here is derived from an EMBL/GenBank/DDBJ whole genome shotgun (WGS) entry which is preliminary data.</text>
</comment>
<evidence type="ECO:0000313" key="1">
    <source>
        <dbReference type="EMBL" id="GAF83973.1"/>
    </source>
</evidence>